<comment type="caution">
    <text evidence="3">The sequence shown here is derived from an EMBL/GenBank/DDBJ whole genome shotgun (WGS) entry which is preliminary data.</text>
</comment>
<gene>
    <name evidence="3" type="ORF">NDU88_009946</name>
</gene>
<keyword evidence="1" id="KW-0175">Coiled coil</keyword>
<dbReference type="Proteomes" id="UP001066276">
    <property type="component" value="Chromosome 5"/>
</dbReference>
<feature type="region of interest" description="Disordered" evidence="2">
    <location>
        <begin position="1"/>
        <end position="39"/>
    </location>
</feature>
<evidence type="ECO:0000313" key="4">
    <source>
        <dbReference type="Proteomes" id="UP001066276"/>
    </source>
</evidence>
<evidence type="ECO:0000313" key="3">
    <source>
        <dbReference type="EMBL" id="KAJ1157231.1"/>
    </source>
</evidence>
<dbReference type="EMBL" id="JANPWB010000009">
    <property type="protein sequence ID" value="KAJ1157231.1"/>
    <property type="molecule type" value="Genomic_DNA"/>
</dbReference>
<feature type="compositionally biased region" description="Low complexity" evidence="2">
    <location>
        <begin position="27"/>
        <end position="37"/>
    </location>
</feature>
<organism evidence="3 4">
    <name type="scientific">Pleurodeles waltl</name>
    <name type="common">Iberian ribbed newt</name>
    <dbReference type="NCBI Taxonomy" id="8319"/>
    <lineage>
        <taxon>Eukaryota</taxon>
        <taxon>Metazoa</taxon>
        <taxon>Chordata</taxon>
        <taxon>Craniata</taxon>
        <taxon>Vertebrata</taxon>
        <taxon>Euteleostomi</taxon>
        <taxon>Amphibia</taxon>
        <taxon>Batrachia</taxon>
        <taxon>Caudata</taxon>
        <taxon>Salamandroidea</taxon>
        <taxon>Salamandridae</taxon>
        <taxon>Pleurodelinae</taxon>
        <taxon>Pleurodeles</taxon>
    </lineage>
</organism>
<keyword evidence="4" id="KW-1185">Reference proteome</keyword>
<sequence>MGKQRPKPQESRAASPDIEQRAKTMTPQKSPQPSQKQDTLHKILEVIEDPKNTLRQEIGKVSTGLGLLRTDHRKLVERVDNAEEELNEMGTTHRVPKTQLAHITECRDWNTGLKMRRAAVGAITSVL</sequence>
<reference evidence="3" key="1">
    <citation type="journal article" date="2022" name="bioRxiv">
        <title>Sequencing and chromosome-scale assembly of the giantPleurodeles waltlgenome.</title>
        <authorList>
            <person name="Brown T."/>
            <person name="Elewa A."/>
            <person name="Iarovenko S."/>
            <person name="Subramanian E."/>
            <person name="Araus A.J."/>
            <person name="Petzold A."/>
            <person name="Susuki M."/>
            <person name="Suzuki K.-i.T."/>
            <person name="Hayashi T."/>
            <person name="Toyoda A."/>
            <person name="Oliveira C."/>
            <person name="Osipova E."/>
            <person name="Leigh N.D."/>
            <person name="Simon A."/>
            <person name="Yun M.H."/>
        </authorList>
    </citation>
    <scope>NUCLEOTIDE SEQUENCE</scope>
    <source>
        <strain evidence="3">20211129_DDA</strain>
        <tissue evidence="3">Liver</tissue>
    </source>
</reference>
<feature type="coiled-coil region" evidence="1">
    <location>
        <begin position="65"/>
        <end position="92"/>
    </location>
</feature>
<name>A0AAV7RXK9_PLEWA</name>
<protein>
    <submittedName>
        <fullName evidence="3">Uncharacterized protein</fullName>
    </submittedName>
</protein>
<evidence type="ECO:0000256" key="1">
    <source>
        <dbReference type="SAM" id="Coils"/>
    </source>
</evidence>
<proteinExistence type="predicted"/>
<evidence type="ECO:0000256" key="2">
    <source>
        <dbReference type="SAM" id="MobiDB-lite"/>
    </source>
</evidence>
<dbReference type="AlphaFoldDB" id="A0AAV7RXK9"/>
<accession>A0AAV7RXK9</accession>